<sequence>MDSLPAYHELNIDVATLVAPYLNTSDLYFGCLVNSHFNEKFGNYLWANPFRDLAQRKEPCDPGLVTRFFLTSTKHDLKTLKRVRILDLRALYEIRLDRAQSKDCIVFGPTLKAEWFFKFFKNFPDLNCILLAPTCSEDYGVTTVPGLPDDYDGVPQPEFLSAAGCNTFNYSLILHQNITKNLIYLDASETTRSTNWRTMFTIQNLPKLRILKLRGLRLTDTMLPPIVTNSRGQIWSLDLRDNLLTDNVIYPLIRSCFLGRLPNYKHGPLRATDDDLFENPPIYREINESSDPSPTATTTLRPDTIHDVEGSRHGINILERRNNAEDNLLLATGLTHLYISNNKFTAVAPQILLASTNSLQVLDIGSTRPNPPIGAGSDISIQAQEHCIPYLSRKWQPRLEILRIHHSIVTHQQPTTKPRNKNSNSHSDNSTSTSPPTPTPLNTSNPYPYQPTPPQDPTSPFNPSSNPRLHTLTLTSLPRKSNASTPVLPALQHFIRRLSAQELTIQKTQKNLTSRRAPLLHPGLRELTLEFLPEPRSASANGGGAGAGAGASITDDQDADAYHKELALDFSFLNQEDVRAATGREKVEKGNEGVHDVDIVEELRKWRKSEVLRWGGKLTIKLF</sequence>
<keyword evidence="3" id="KW-1185">Reference proteome</keyword>
<dbReference type="InterPro" id="IPR032675">
    <property type="entry name" value="LRR_dom_sf"/>
</dbReference>
<gene>
    <name evidence="2" type="ORF">BGAL_0161g00070</name>
</gene>
<dbReference type="EMBL" id="PQXL01000161">
    <property type="protein sequence ID" value="THV50183.1"/>
    <property type="molecule type" value="Genomic_DNA"/>
</dbReference>
<reference evidence="2 3" key="1">
    <citation type="submission" date="2017-12" db="EMBL/GenBank/DDBJ databases">
        <title>Comparative genomics of Botrytis spp.</title>
        <authorList>
            <person name="Valero-Jimenez C.A."/>
            <person name="Tapia P."/>
            <person name="Veloso J."/>
            <person name="Silva-Moreno E."/>
            <person name="Staats M."/>
            <person name="Valdes J.H."/>
            <person name="Van Kan J.A.L."/>
        </authorList>
    </citation>
    <scope>NUCLEOTIDE SEQUENCE [LARGE SCALE GENOMIC DNA]</scope>
    <source>
        <strain evidence="2 3">MUCL435</strain>
    </source>
</reference>
<proteinExistence type="predicted"/>
<feature type="compositionally biased region" description="Polar residues" evidence="1">
    <location>
        <begin position="465"/>
        <end position="484"/>
    </location>
</feature>
<dbReference type="Proteomes" id="UP000308671">
    <property type="component" value="Unassembled WGS sequence"/>
</dbReference>
<evidence type="ECO:0000313" key="2">
    <source>
        <dbReference type="EMBL" id="THV50183.1"/>
    </source>
</evidence>
<feature type="compositionally biased region" description="Low complexity" evidence="1">
    <location>
        <begin position="422"/>
        <end position="447"/>
    </location>
</feature>
<dbReference type="OrthoDB" id="5213490at2759"/>
<feature type="region of interest" description="Disordered" evidence="1">
    <location>
        <begin position="408"/>
        <end position="484"/>
    </location>
</feature>
<organism evidence="2 3">
    <name type="scientific">Botrytis galanthina</name>
    <dbReference type="NCBI Taxonomy" id="278940"/>
    <lineage>
        <taxon>Eukaryota</taxon>
        <taxon>Fungi</taxon>
        <taxon>Dikarya</taxon>
        <taxon>Ascomycota</taxon>
        <taxon>Pezizomycotina</taxon>
        <taxon>Leotiomycetes</taxon>
        <taxon>Helotiales</taxon>
        <taxon>Sclerotiniaceae</taxon>
        <taxon>Botrytis</taxon>
    </lineage>
</organism>
<evidence type="ECO:0000256" key="1">
    <source>
        <dbReference type="SAM" id="MobiDB-lite"/>
    </source>
</evidence>
<name>A0A4S8QXQ5_9HELO</name>
<feature type="compositionally biased region" description="Pro residues" evidence="1">
    <location>
        <begin position="448"/>
        <end position="457"/>
    </location>
</feature>
<evidence type="ECO:0000313" key="3">
    <source>
        <dbReference type="Proteomes" id="UP000308671"/>
    </source>
</evidence>
<accession>A0A4S8QXQ5</accession>
<dbReference type="AlphaFoldDB" id="A0A4S8QXQ5"/>
<comment type="caution">
    <text evidence="2">The sequence shown here is derived from an EMBL/GenBank/DDBJ whole genome shotgun (WGS) entry which is preliminary data.</text>
</comment>
<dbReference type="SUPFAM" id="SSF52047">
    <property type="entry name" value="RNI-like"/>
    <property type="match status" value="1"/>
</dbReference>
<protein>
    <submittedName>
        <fullName evidence="2">Uncharacterized protein</fullName>
    </submittedName>
</protein>
<dbReference type="Gene3D" id="3.80.10.10">
    <property type="entry name" value="Ribonuclease Inhibitor"/>
    <property type="match status" value="1"/>
</dbReference>